<name>A0ABR9YW57_9PROT</name>
<proteinExistence type="predicted"/>
<dbReference type="Proteomes" id="UP000662701">
    <property type="component" value="Unassembled WGS sequence"/>
</dbReference>
<organism evidence="1 2">
    <name type="scientific">Gluconobacter cadivus</name>
    <dbReference type="NCBI Taxonomy" id="2728101"/>
    <lineage>
        <taxon>Bacteria</taxon>
        <taxon>Pseudomonadati</taxon>
        <taxon>Pseudomonadota</taxon>
        <taxon>Alphaproteobacteria</taxon>
        <taxon>Acetobacterales</taxon>
        <taxon>Acetobacteraceae</taxon>
        <taxon>Gluconobacter</taxon>
    </lineage>
</organism>
<reference evidence="1 2" key="2">
    <citation type="submission" date="2020-11" db="EMBL/GenBank/DDBJ databases">
        <title>Description of novel Gluconobacter species.</title>
        <authorList>
            <person name="Cleenwerck I."/>
            <person name="Cnockaert M."/>
            <person name="Borremans W."/>
            <person name="Wieme A.D."/>
            <person name="De Vuyst L."/>
            <person name="Vandamme P."/>
        </authorList>
    </citation>
    <scope>NUCLEOTIDE SEQUENCE [LARGE SCALE GENOMIC DNA]</scope>
    <source>
        <strain evidence="1 2">LMG 1745</strain>
    </source>
</reference>
<dbReference type="EMBL" id="JABCQH010000007">
    <property type="protein sequence ID" value="MBF0888778.1"/>
    <property type="molecule type" value="Genomic_DNA"/>
</dbReference>
<evidence type="ECO:0000313" key="1">
    <source>
        <dbReference type="EMBL" id="MBF0888778.1"/>
    </source>
</evidence>
<comment type="caution">
    <text evidence="1">The sequence shown here is derived from an EMBL/GenBank/DDBJ whole genome shotgun (WGS) entry which is preliminary data.</text>
</comment>
<keyword evidence="2" id="KW-1185">Reference proteome</keyword>
<protein>
    <submittedName>
        <fullName evidence="1">Uncharacterized protein</fullName>
    </submittedName>
</protein>
<accession>A0ABR9YW57</accession>
<dbReference type="RefSeq" id="WP_194262600.1">
    <property type="nucleotide sequence ID" value="NZ_JABCQH010000007.1"/>
</dbReference>
<gene>
    <name evidence="1" type="ORF">HKD19_09485</name>
</gene>
<sequence>MILSNHHFLSYGGLLPEEGNIVRSTQNGLSRRQLLAASLALPVIGSLPGIARAAGLLTSTDFHQLCVVLTGKDNFNPEFSRRILKALTQKDSNFPVRANDLRESLKAADLTDMSNFASYAQQNKDLASVALSIISACYLGYTGTPAMDATPAVGHPVDDATFITYVGALMYAPTKDTTVIPSYARGRTNYWVNPPSAQNAG</sequence>
<dbReference type="Pfam" id="PF12318">
    <property type="entry name" value="FAD-SLDH"/>
    <property type="match status" value="1"/>
</dbReference>
<dbReference type="InterPro" id="IPR024651">
    <property type="entry name" value="FAD-SLDH_ssu"/>
</dbReference>
<reference evidence="2" key="1">
    <citation type="submission" date="2020-04" db="EMBL/GenBank/DDBJ databases">
        <title>Description of novel Gluconacetobacter.</title>
        <authorList>
            <person name="Sombolestani A."/>
        </authorList>
    </citation>
    <scope>NUCLEOTIDE SEQUENCE [LARGE SCALE GENOMIC DNA]</scope>
    <source>
        <strain evidence="2">LMG 1745</strain>
    </source>
</reference>
<evidence type="ECO:0000313" key="2">
    <source>
        <dbReference type="Proteomes" id="UP000662701"/>
    </source>
</evidence>